<reference evidence="4" key="1">
    <citation type="submission" date="2021-04" db="EMBL/GenBank/DDBJ databases">
        <title>Sequencing of actinobacteria type strains.</title>
        <authorList>
            <person name="Nguyen G.-S."/>
            <person name="Wentzel A."/>
        </authorList>
    </citation>
    <scope>NUCLEOTIDE SEQUENCE</scope>
    <source>
        <strain evidence="4">DSM 42095</strain>
    </source>
</reference>
<evidence type="ECO:0000259" key="3">
    <source>
        <dbReference type="PROSITE" id="PS51186"/>
    </source>
</evidence>
<dbReference type="PANTHER" id="PTHR43877">
    <property type="entry name" value="AMINOALKYLPHOSPHONATE N-ACETYLTRANSFERASE-RELATED-RELATED"/>
    <property type="match status" value="1"/>
</dbReference>
<dbReference type="Gene3D" id="3.40.630.30">
    <property type="match status" value="1"/>
</dbReference>
<dbReference type="EC" id="2.3.1.-" evidence="4"/>
<protein>
    <submittedName>
        <fullName evidence="4">GNAT family N-acetyltransferase</fullName>
        <ecNumber evidence="4">2.3.1.-</ecNumber>
    </submittedName>
</protein>
<name>A0A8T4J5N4_9ACTN</name>
<dbReference type="Proteomes" id="UP000675554">
    <property type="component" value="Unassembled WGS sequence"/>
</dbReference>
<keyword evidence="5" id="KW-1185">Reference proteome</keyword>
<keyword evidence="1 4" id="KW-0808">Transferase</keyword>
<keyword evidence="2 4" id="KW-0012">Acyltransferase</keyword>
<dbReference type="SUPFAM" id="SSF55729">
    <property type="entry name" value="Acyl-CoA N-acyltransferases (Nat)"/>
    <property type="match status" value="1"/>
</dbReference>
<organism evidence="4 5">
    <name type="scientific">Streptomyces daliensis</name>
    <dbReference type="NCBI Taxonomy" id="299421"/>
    <lineage>
        <taxon>Bacteria</taxon>
        <taxon>Bacillati</taxon>
        <taxon>Actinomycetota</taxon>
        <taxon>Actinomycetes</taxon>
        <taxon>Kitasatosporales</taxon>
        <taxon>Streptomycetaceae</taxon>
        <taxon>Streptomyces</taxon>
    </lineage>
</organism>
<dbReference type="InterPro" id="IPR050832">
    <property type="entry name" value="Bact_Acetyltransf"/>
</dbReference>
<evidence type="ECO:0000313" key="4">
    <source>
        <dbReference type="EMBL" id="MBR7678363.1"/>
    </source>
</evidence>
<dbReference type="InterPro" id="IPR000182">
    <property type="entry name" value="GNAT_dom"/>
</dbReference>
<dbReference type="EMBL" id="JAGSMN010001394">
    <property type="protein sequence ID" value="MBR7678363.1"/>
    <property type="molecule type" value="Genomic_DNA"/>
</dbReference>
<evidence type="ECO:0000313" key="5">
    <source>
        <dbReference type="Proteomes" id="UP000675554"/>
    </source>
</evidence>
<gene>
    <name evidence="4" type="ORF">KDA82_36430</name>
</gene>
<evidence type="ECO:0000256" key="1">
    <source>
        <dbReference type="ARBA" id="ARBA00022679"/>
    </source>
</evidence>
<dbReference type="InterPro" id="IPR016181">
    <property type="entry name" value="Acyl_CoA_acyltransferase"/>
</dbReference>
<accession>A0A8T4J5N4</accession>
<feature type="domain" description="N-acetyltransferase" evidence="3">
    <location>
        <begin position="1"/>
        <end position="85"/>
    </location>
</feature>
<comment type="caution">
    <text evidence="4">The sequence shown here is derived from an EMBL/GenBank/DDBJ whole genome shotgun (WGS) entry which is preliminary data.</text>
</comment>
<dbReference type="CDD" id="cd04301">
    <property type="entry name" value="NAT_SF"/>
    <property type="match status" value="1"/>
</dbReference>
<evidence type="ECO:0000256" key="2">
    <source>
        <dbReference type="ARBA" id="ARBA00023315"/>
    </source>
</evidence>
<dbReference type="PROSITE" id="PS51186">
    <property type="entry name" value="GNAT"/>
    <property type="match status" value="1"/>
</dbReference>
<dbReference type="AlphaFoldDB" id="A0A8T4J5N4"/>
<dbReference type="Pfam" id="PF00583">
    <property type="entry name" value="Acetyltransf_1"/>
    <property type="match status" value="1"/>
</dbReference>
<dbReference type="GO" id="GO:0016747">
    <property type="term" value="F:acyltransferase activity, transferring groups other than amino-acyl groups"/>
    <property type="evidence" value="ECO:0007669"/>
    <property type="project" value="InterPro"/>
</dbReference>
<proteinExistence type="predicted"/>
<sequence length="89" mass="10583">MVVEYRATEVYLGRIELHPHYQGRGIGARLIRSLVETTAQRRQHLILDVLAVNTRAHAFYQRHGFREVARHGEENRKIRMRFTQQRTSE</sequence>